<comment type="caution">
    <text evidence="3">The sequence shown here is derived from an EMBL/GenBank/DDBJ whole genome shotgun (WGS) entry which is preliminary data.</text>
</comment>
<dbReference type="SUPFAM" id="SSF52799">
    <property type="entry name" value="(Phosphotyrosine protein) phosphatases II"/>
    <property type="match status" value="1"/>
</dbReference>
<evidence type="ECO:0000313" key="3">
    <source>
        <dbReference type="EMBL" id="EEF68782.1"/>
    </source>
</evidence>
<evidence type="ECO:0000313" key="4">
    <source>
        <dbReference type="Proteomes" id="UP000005950"/>
    </source>
</evidence>
<organism evidence="3 4">
    <name type="scientific">Holdemania filiformis DSM 12042</name>
    <dbReference type="NCBI Taxonomy" id="545696"/>
    <lineage>
        <taxon>Bacteria</taxon>
        <taxon>Bacillati</taxon>
        <taxon>Bacillota</taxon>
        <taxon>Erysipelotrichia</taxon>
        <taxon>Erysipelotrichales</taxon>
        <taxon>Erysipelotrichaceae</taxon>
        <taxon>Holdemania</taxon>
    </lineage>
</organism>
<evidence type="ECO:0000259" key="2">
    <source>
        <dbReference type="PROSITE" id="PS50056"/>
    </source>
</evidence>
<gene>
    <name evidence="3" type="ORF">HOLDEFILI_01068</name>
</gene>
<dbReference type="AlphaFoldDB" id="B9Y5I6"/>
<dbReference type="EMBL" id="ACCF01000059">
    <property type="protein sequence ID" value="EEF68782.1"/>
    <property type="molecule type" value="Genomic_DNA"/>
</dbReference>
<reference evidence="3 4" key="2">
    <citation type="submission" date="2009-02" db="EMBL/GenBank/DDBJ databases">
        <title>Draft genome sequence of Holdemania filiformis DSM 12042.</title>
        <authorList>
            <person name="Sudarsanam P."/>
            <person name="Ley R."/>
            <person name="Guruge J."/>
            <person name="Turnbaugh P.J."/>
            <person name="Mahowald M."/>
            <person name="Liep D."/>
            <person name="Gordon J."/>
        </authorList>
    </citation>
    <scope>NUCLEOTIDE SEQUENCE [LARGE SCALE GENOMIC DNA]</scope>
    <source>
        <strain evidence="3 4">DSM 12042</strain>
    </source>
</reference>
<comment type="similarity">
    <text evidence="1">Belongs to the protein-tyrosine phosphatase family.</text>
</comment>
<evidence type="ECO:0000256" key="1">
    <source>
        <dbReference type="ARBA" id="ARBA00009580"/>
    </source>
</evidence>
<dbReference type="InterPro" id="IPR029021">
    <property type="entry name" value="Prot-tyrosine_phosphatase-like"/>
</dbReference>
<protein>
    <recommendedName>
        <fullName evidence="2">Tyrosine specific protein phosphatases domain-containing protein</fullName>
    </recommendedName>
</protein>
<dbReference type="InterPro" id="IPR026893">
    <property type="entry name" value="Tyr/Ser_Pase_IphP-type"/>
</dbReference>
<dbReference type="OrthoDB" id="1188001at2"/>
<dbReference type="eggNOG" id="COG2365">
    <property type="taxonomic scope" value="Bacteria"/>
</dbReference>
<proteinExistence type="inferred from homology"/>
<dbReference type="Pfam" id="PF13350">
    <property type="entry name" value="Y_phosphatase3"/>
    <property type="match status" value="1"/>
</dbReference>
<dbReference type="Proteomes" id="UP000005950">
    <property type="component" value="Unassembled WGS sequence"/>
</dbReference>
<name>B9Y5I6_9FIRM</name>
<dbReference type="InterPro" id="IPR000387">
    <property type="entry name" value="Tyr_Pase_dom"/>
</dbReference>
<dbReference type="PROSITE" id="PS50056">
    <property type="entry name" value="TYR_PHOSPHATASE_2"/>
    <property type="match status" value="1"/>
</dbReference>
<dbReference type="PROSITE" id="PS00383">
    <property type="entry name" value="TYR_PHOSPHATASE_1"/>
    <property type="match status" value="1"/>
</dbReference>
<dbReference type="GO" id="GO:0004721">
    <property type="term" value="F:phosphoprotein phosphatase activity"/>
    <property type="evidence" value="ECO:0007669"/>
    <property type="project" value="InterPro"/>
</dbReference>
<dbReference type="PANTHER" id="PTHR31126">
    <property type="entry name" value="TYROSINE-PROTEIN PHOSPHATASE"/>
    <property type="match status" value="1"/>
</dbReference>
<feature type="domain" description="Tyrosine specific protein phosphatases" evidence="2">
    <location>
        <begin position="125"/>
        <end position="207"/>
    </location>
</feature>
<reference evidence="3 4" key="1">
    <citation type="submission" date="2008-12" db="EMBL/GenBank/DDBJ databases">
        <authorList>
            <person name="Fulton L."/>
            <person name="Clifton S."/>
            <person name="Fulton B."/>
            <person name="Xu J."/>
            <person name="Minx P."/>
            <person name="Pepin K.H."/>
            <person name="Johnson M."/>
            <person name="Bhonagiri V."/>
            <person name="Nash W.E."/>
            <person name="Mardis E.R."/>
            <person name="Wilson R.K."/>
        </authorList>
    </citation>
    <scope>NUCLEOTIDE SEQUENCE [LARGE SCALE GENOMIC DNA]</scope>
    <source>
        <strain evidence="3 4">DSM 12042</strain>
    </source>
</reference>
<dbReference type="STRING" id="545696.HOLDEFILI_01068"/>
<dbReference type="PANTHER" id="PTHR31126:SF1">
    <property type="entry name" value="TYROSINE SPECIFIC PROTEIN PHOSPHATASES DOMAIN-CONTAINING PROTEIN"/>
    <property type="match status" value="1"/>
</dbReference>
<dbReference type="HOGENOM" id="CLU_057546_3_0_9"/>
<dbReference type="Gene3D" id="3.90.190.10">
    <property type="entry name" value="Protein tyrosine phosphatase superfamily"/>
    <property type="match status" value="1"/>
</dbReference>
<accession>B9Y5I6</accession>
<sequence length="245" mass="27909">MMQPTIRLRLEKAYNVRELGGMSTRDNQVTQWHRFLRADDISRLSDHDIDVLLQYGVNTVIDLRSQNEREAAPDALLKIASVKTIHYPMMKGNVQNDVSQYSPEELARLNRHLGHFYVEMLADKELIFGLLKEIITAPSGCILFHCSAGKDRTGTLTALLLKIAGVDDVDIVVHYMSSYQYLANSPMFAKLPRGIDSGMMESRPEYIQEALAYLNRYANIEDYLQECGLSREQIDLLKDRLVKVG</sequence>
<dbReference type="InterPro" id="IPR016130">
    <property type="entry name" value="Tyr_Pase_AS"/>
</dbReference>